<evidence type="ECO:0000313" key="1">
    <source>
        <dbReference type="EMBL" id="KAK7691855.1"/>
    </source>
</evidence>
<dbReference type="EMBL" id="JASBNA010000005">
    <property type="protein sequence ID" value="KAK7691855.1"/>
    <property type="molecule type" value="Genomic_DNA"/>
</dbReference>
<name>A0AAW0GRI0_9APHY</name>
<keyword evidence="2" id="KW-1185">Reference proteome</keyword>
<evidence type="ECO:0000313" key="2">
    <source>
        <dbReference type="Proteomes" id="UP001385951"/>
    </source>
</evidence>
<accession>A0AAW0GRI0</accession>
<protein>
    <submittedName>
        <fullName evidence="1">Uncharacterized protein</fullName>
    </submittedName>
</protein>
<proteinExistence type="predicted"/>
<comment type="caution">
    <text evidence="1">The sequence shown here is derived from an EMBL/GenBank/DDBJ whole genome shotgun (WGS) entry which is preliminary data.</text>
</comment>
<gene>
    <name evidence="1" type="ORF">QCA50_005259</name>
</gene>
<dbReference type="Proteomes" id="UP001385951">
    <property type="component" value="Unassembled WGS sequence"/>
</dbReference>
<organism evidence="1 2">
    <name type="scientific">Cerrena zonata</name>
    <dbReference type="NCBI Taxonomy" id="2478898"/>
    <lineage>
        <taxon>Eukaryota</taxon>
        <taxon>Fungi</taxon>
        <taxon>Dikarya</taxon>
        <taxon>Basidiomycota</taxon>
        <taxon>Agaricomycotina</taxon>
        <taxon>Agaricomycetes</taxon>
        <taxon>Polyporales</taxon>
        <taxon>Cerrenaceae</taxon>
        <taxon>Cerrena</taxon>
    </lineage>
</organism>
<dbReference type="AlphaFoldDB" id="A0AAW0GRI0"/>
<sequence>MRVKWSREIMGLVLAMVIGASLYCPSPLRPSRSRFGSDMEASSVRILTCDVVLLVSKPPRCVTQGCWSEPFKFQDDLLILVRCMSGSWVRAIERVLHPTLFTTAVLSLGIDLRTVSTLSSGRLDQVEQQGVLHPTSLTAAFPLVLGRYRRYRVAELIG</sequence>
<reference evidence="1 2" key="1">
    <citation type="submission" date="2022-09" db="EMBL/GenBank/DDBJ databases">
        <authorList>
            <person name="Palmer J.M."/>
        </authorList>
    </citation>
    <scope>NUCLEOTIDE SEQUENCE [LARGE SCALE GENOMIC DNA]</scope>
    <source>
        <strain evidence="1 2">DSM 7382</strain>
    </source>
</reference>